<keyword evidence="2" id="KW-1185">Reference proteome</keyword>
<dbReference type="AlphaFoldDB" id="A0A919RJ10"/>
<proteinExistence type="predicted"/>
<dbReference type="EMBL" id="BOOW01000030">
    <property type="protein sequence ID" value="GII94708.1"/>
    <property type="molecule type" value="Genomic_DNA"/>
</dbReference>
<evidence type="ECO:0000313" key="1">
    <source>
        <dbReference type="EMBL" id="GII94708.1"/>
    </source>
</evidence>
<evidence type="ECO:0000313" key="2">
    <source>
        <dbReference type="Proteomes" id="UP000606172"/>
    </source>
</evidence>
<accession>A0A919RJ10</accession>
<reference evidence="1" key="1">
    <citation type="submission" date="2021-01" db="EMBL/GenBank/DDBJ databases">
        <title>Whole genome shotgun sequence of Sinosporangium siamense NBRC 109515.</title>
        <authorList>
            <person name="Komaki H."/>
            <person name="Tamura T."/>
        </authorList>
    </citation>
    <scope>NUCLEOTIDE SEQUENCE</scope>
    <source>
        <strain evidence="1">NBRC 109515</strain>
    </source>
</reference>
<comment type="caution">
    <text evidence="1">The sequence shown here is derived from an EMBL/GenBank/DDBJ whole genome shotgun (WGS) entry which is preliminary data.</text>
</comment>
<organism evidence="1 2">
    <name type="scientific">Sinosporangium siamense</name>
    <dbReference type="NCBI Taxonomy" id="1367973"/>
    <lineage>
        <taxon>Bacteria</taxon>
        <taxon>Bacillati</taxon>
        <taxon>Actinomycetota</taxon>
        <taxon>Actinomycetes</taxon>
        <taxon>Streptosporangiales</taxon>
        <taxon>Streptosporangiaceae</taxon>
        <taxon>Sinosporangium</taxon>
    </lineage>
</organism>
<sequence length="322" mass="35296">MIPEGLCRVRTAALYSNPIFPMVDGVDKVKGSGDRAFGEKFSRWAPGPPRTLRGMNADEAQDLQELLKLLDRAKPWEELTGASSPLWDVQSGSALAGDDAKTDPYQISHSVRHALTVAVDHLNCLRSSLIVEMEKDRASVSIHTHAQSSLIRGAIENGARAVWMIGPTSRLERVKRRLSLQAGELKRSERLREVVKQPAARTKDERMKQLTDLVIAAGVPAKEGKAALRMPQYSDIVRTAGDHTALGADMVDVIWSGCSSLAHGDLSGTLGLLDREIIQREKGIALARVTGSISNLYWTTVGAVAVIDHGFRLYEQRATRHH</sequence>
<dbReference type="Proteomes" id="UP000606172">
    <property type="component" value="Unassembled WGS sequence"/>
</dbReference>
<protein>
    <submittedName>
        <fullName evidence="1">Uncharacterized protein</fullName>
    </submittedName>
</protein>
<gene>
    <name evidence="1" type="ORF">Ssi02_49390</name>
</gene>
<name>A0A919RJ10_9ACTN</name>